<dbReference type="SUPFAM" id="SSF52799">
    <property type="entry name" value="(Phosphotyrosine protein) phosphatases II"/>
    <property type="match status" value="1"/>
</dbReference>
<evidence type="ECO:0000256" key="2">
    <source>
        <dbReference type="ARBA" id="ARBA00022912"/>
    </source>
</evidence>
<dbReference type="Pfam" id="PF00782">
    <property type="entry name" value="DSPc"/>
    <property type="match status" value="1"/>
</dbReference>
<dbReference type="GO" id="GO:0004721">
    <property type="term" value="F:phosphoprotein phosphatase activity"/>
    <property type="evidence" value="ECO:0007669"/>
    <property type="project" value="UniProtKB-KW"/>
</dbReference>
<dbReference type="SMART" id="SM00404">
    <property type="entry name" value="PTPc_motif"/>
    <property type="match status" value="1"/>
</dbReference>
<feature type="compositionally biased region" description="Polar residues" evidence="3">
    <location>
        <begin position="487"/>
        <end position="502"/>
    </location>
</feature>
<evidence type="ECO:0000313" key="7">
    <source>
        <dbReference type="Proteomes" id="UP000614601"/>
    </source>
</evidence>
<dbReference type="Gene3D" id="3.90.190.10">
    <property type="entry name" value="Protein tyrosine phosphatase superfamily"/>
    <property type="match status" value="1"/>
</dbReference>
<dbReference type="InterPro" id="IPR029021">
    <property type="entry name" value="Prot-tyrosine_phosphatase-like"/>
</dbReference>
<dbReference type="AlphaFoldDB" id="A0A811KUA3"/>
<dbReference type="PROSITE" id="PS50054">
    <property type="entry name" value="TYR_PHOSPHATASE_DUAL"/>
    <property type="match status" value="1"/>
</dbReference>
<proteinExistence type="predicted"/>
<keyword evidence="1" id="KW-0378">Hydrolase</keyword>
<dbReference type="EMBL" id="CAJFDH010000004">
    <property type="protein sequence ID" value="CAD5220198.1"/>
    <property type="molecule type" value="Genomic_DNA"/>
</dbReference>
<dbReference type="PANTHER" id="PTHR23339">
    <property type="entry name" value="TYROSINE SPECIFIC PROTEIN PHOSPHATASE AND DUAL SPECIFICITY PROTEIN PHOSPHATASE"/>
    <property type="match status" value="1"/>
</dbReference>
<keyword evidence="2" id="KW-0904">Protein phosphatase</keyword>
<comment type="caution">
    <text evidence="6">The sequence shown here is derived from an EMBL/GenBank/DDBJ whole genome shotgun (WGS) entry which is preliminary data.</text>
</comment>
<dbReference type="OrthoDB" id="542013at2759"/>
<feature type="domain" description="Tyrosine specific protein phosphatases" evidence="5">
    <location>
        <begin position="155"/>
        <end position="222"/>
    </location>
</feature>
<dbReference type="InterPro" id="IPR000387">
    <property type="entry name" value="Tyr_Pase_dom"/>
</dbReference>
<dbReference type="Proteomes" id="UP000783686">
    <property type="component" value="Unassembled WGS sequence"/>
</dbReference>
<evidence type="ECO:0000256" key="3">
    <source>
        <dbReference type="SAM" id="MobiDB-lite"/>
    </source>
</evidence>
<accession>A0A811KUA3</accession>
<dbReference type="InterPro" id="IPR050561">
    <property type="entry name" value="PTP"/>
</dbReference>
<evidence type="ECO:0000259" key="4">
    <source>
        <dbReference type="PROSITE" id="PS50054"/>
    </source>
</evidence>
<evidence type="ECO:0008006" key="8">
    <source>
        <dbReference type="Google" id="ProtNLM"/>
    </source>
</evidence>
<dbReference type="InterPro" id="IPR016130">
    <property type="entry name" value="Tyr_Pase_AS"/>
</dbReference>
<dbReference type="EMBL" id="CAJFCW020000004">
    <property type="protein sequence ID" value="CAG9113338.1"/>
    <property type="molecule type" value="Genomic_DNA"/>
</dbReference>
<reference evidence="6" key="1">
    <citation type="submission" date="2020-09" db="EMBL/GenBank/DDBJ databases">
        <authorList>
            <person name="Kikuchi T."/>
        </authorList>
    </citation>
    <scope>NUCLEOTIDE SEQUENCE</scope>
    <source>
        <strain evidence="6">SH1</strain>
    </source>
</reference>
<sequence>MSSTSDINRDFTTSSTTTALPPAKYSSLRSGILRLTPDTMKCKLYCRGANCKYCGWNNWKEDQMAISGLYSSWITDDIMAMARPTEEAIQKFDIIESFQKNNIKAIFNLQTPNEHAFCGPPLHQSGFSYNPEAFMKHNIYHYNFAIPDFQFCAVENILDMVKVISFSLKQGKIAVHCHAGLGRTGTLIACYLVMAEGMTASEALELVREKRPNSVQSMEQVVVVGQVEDIVLRNARILPVNGGYPLHSYLAWQNSFLSNEEARHYPHVPKLMFQICKRVLEFVFEPSGVKFNHKKYEQHEVHNCTLGEISVEWKNLYTKRGRAQHRHVLNVLIRLATYPFEKDEKLIQHFQVAGVQDMEKELADLDVSQTLTLLHSYMLLPKKPLASRKNLITFMEAYSPSSSQVPSVVVHKVWHCFVFFLCNVLSYLTEQNYDIVTELITLWMLGDVVNDVKQAVHGHMRDLYARNLKQQEAQAKIYHENLERQSNRSSTSSGGMTTIRNE</sequence>
<dbReference type="InterPro" id="IPR020422">
    <property type="entry name" value="TYR_PHOSPHATASE_DUAL_dom"/>
</dbReference>
<evidence type="ECO:0000256" key="1">
    <source>
        <dbReference type="ARBA" id="ARBA00022801"/>
    </source>
</evidence>
<feature type="domain" description="Tyrosine-protein phosphatase" evidence="4">
    <location>
        <begin position="70"/>
        <end position="239"/>
    </location>
</feature>
<dbReference type="SMART" id="SM00195">
    <property type="entry name" value="DSPc"/>
    <property type="match status" value="1"/>
</dbReference>
<organism evidence="6 7">
    <name type="scientific">Bursaphelenchus okinawaensis</name>
    <dbReference type="NCBI Taxonomy" id="465554"/>
    <lineage>
        <taxon>Eukaryota</taxon>
        <taxon>Metazoa</taxon>
        <taxon>Ecdysozoa</taxon>
        <taxon>Nematoda</taxon>
        <taxon>Chromadorea</taxon>
        <taxon>Rhabditida</taxon>
        <taxon>Tylenchina</taxon>
        <taxon>Tylenchomorpha</taxon>
        <taxon>Aphelenchoidea</taxon>
        <taxon>Aphelenchoididae</taxon>
        <taxon>Bursaphelenchus</taxon>
    </lineage>
</organism>
<dbReference type="PROSITE" id="PS00383">
    <property type="entry name" value="TYR_PHOSPHATASE_1"/>
    <property type="match status" value="1"/>
</dbReference>
<evidence type="ECO:0000313" key="6">
    <source>
        <dbReference type="EMBL" id="CAD5220198.1"/>
    </source>
</evidence>
<name>A0A811KUA3_9BILA</name>
<dbReference type="FunFam" id="3.90.190.10:FF:000157">
    <property type="entry name" value="Protein-tyrosine phosphatase"/>
    <property type="match status" value="1"/>
</dbReference>
<dbReference type="Proteomes" id="UP000614601">
    <property type="component" value="Unassembled WGS sequence"/>
</dbReference>
<protein>
    <recommendedName>
        <fullName evidence="8">TYR_PHOSPHATASE_2 domain-containing protein</fullName>
    </recommendedName>
</protein>
<dbReference type="InterPro" id="IPR003595">
    <property type="entry name" value="Tyr_Pase_cat"/>
</dbReference>
<feature type="region of interest" description="Disordered" evidence="3">
    <location>
        <begin position="479"/>
        <end position="502"/>
    </location>
</feature>
<evidence type="ECO:0000259" key="5">
    <source>
        <dbReference type="PROSITE" id="PS50056"/>
    </source>
</evidence>
<dbReference type="PROSITE" id="PS50056">
    <property type="entry name" value="TYR_PHOSPHATASE_2"/>
    <property type="match status" value="1"/>
</dbReference>
<keyword evidence="7" id="KW-1185">Reference proteome</keyword>
<dbReference type="InterPro" id="IPR000340">
    <property type="entry name" value="Dual-sp_phosphatase_cat-dom"/>
</dbReference>
<gene>
    <name evidence="6" type="ORF">BOKJ2_LOCUS8824</name>
</gene>